<dbReference type="EMBL" id="NEFY01000002">
    <property type="protein sequence ID" value="OZC37250.1"/>
    <property type="molecule type" value="Genomic_DNA"/>
</dbReference>
<proteinExistence type="predicted"/>
<gene>
    <name evidence="2" type="ORF">B9Q17_03780</name>
</gene>
<dbReference type="InterPro" id="IPR038740">
    <property type="entry name" value="BioF2-like_GNAT_dom"/>
</dbReference>
<evidence type="ECO:0000313" key="2">
    <source>
        <dbReference type="EMBL" id="OZC37250.1"/>
    </source>
</evidence>
<organism evidence="2 3">
    <name type="scientific">Marinobacter vinifirmus</name>
    <dbReference type="NCBI Taxonomy" id="355591"/>
    <lineage>
        <taxon>Bacteria</taxon>
        <taxon>Pseudomonadati</taxon>
        <taxon>Pseudomonadota</taxon>
        <taxon>Gammaproteobacteria</taxon>
        <taxon>Pseudomonadales</taxon>
        <taxon>Marinobacteraceae</taxon>
        <taxon>Marinobacter</taxon>
    </lineage>
</organism>
<feature type="domain" description="BioF2-like acetyltransferase" evidence="1">
    <location>
        <begin position="168"/>
        <end position="305"/>
    </location>
</feature>
<dbReference type="NCBIfam" id="TIGR03019">
    <property type="entry name" value="pepcterm_femAB"/>
    <property type="match status" value="1"/>
</dbReference>
<dbReference type="Proteomes" id="UP000216984">
    <property type="component" value="Unassembled WGS sequence"/>
</dbReference>
<dbReference type="PANTHER" id="PTHR36174:SF1">
    <property type="entry name" value="LIPID II:GLYCINE GLYCYLTRANSFERASE"/>
    <property type="match status" value="1"/>
</dbReference>
<dbReference type="PANTHER" id="PTHR36174">
    <property type="entry name" value="LIPID II:GLYCINE GLYCYLTRANSFERASE"/>
    <property type="match status" value="1"/>
</dbReference>
<dbReference type="SUPFAM" id="SSF55729">
    <property type="entry name" value="Acyl-CoA N-acyltransferases (Nat)"/>
    <property type="match status" value="1"/>
</dbReference>
<protein>
    <recommendedName>
        <fullName evidence="1">BioF2-like acetyltransferase domain-containing protein</fullName>
    </recommendedName>
</protein>
<comment type="caution">
    <text evidence="2">The sequence shown here is derived from an EMBL/GenBank/DDBJ whole genome shotgun (WGS) entry which is preliminary data.</text>
</comment>
<dbReference type="Gene3D" id="3.40.630.30">
    <property type="match status" value="1"/>
</dbReference>
<dbReference type="Pfam" id="PF13480">
    <property type="entry name" value="Acetyltransf_6"/>
    <property type="match status" value="1"/>
</dbReference>
<dbReference type="InterPro" id="IPR050644">
    <property type="entry name" value="PG_Glycine_Bridge_Synth"/>
</dbReference>
<sequence>MADVTGHKQTLPADVKVERCGDVERSAYQNFVASHPHATAYHNIAWLDAVEQAYGHPCWVVTAWRGHRLVAVLPVCQLRRIGGGSLVSLPFCDLAGPLYETAEGESALKAGVRTLLSELGASTLEVRRRGPALCEQDIAELEQLKSNRKVSMVAFLPESSERLFASYKPKLRSQIRKAEKNGLTAEVITGASGIDAFYPVFAANMRRLGSPVHGREWFDALKTAYDDRLLVGIVRLENEVVGAGIVLVQGKTACIPWASTLAEYNHLAPNMLLYWTLLSYLTDSGCRQFDFGRSSFGEGTYRFKKQWGAEPVALDWQKWQPDGSVLQSPATEPGLLAKKLRSWIETCWRMMPLQLANRLGPKLRKHISL</sequence>
<dbReference type="InterPro" id="IPR017469">
    <property type="entry name" value="PEP-CTERM_FemAB-rel"/>
</dbReference>
<dbReference type="AlphaFoldDB" id="A0A7Z1DYN7"/>
<accession>A0A7Z1DYN7</accession>
<name>A0A7Z1DYN7_9GAMM</name>
<keyword evidence="3" id="KW-1185">Reference proteome</keyword>
<reference evidence="2 3" key="1">
    <citation type="submission" date="2017-06" db="EMBL/GenBank/DDBJ databases">
        <title>Draft genome sequence of the halophilic bacterium Marinobacter vinifirmus FB1.</title>
        <authorList>
            <person name="Stepanov V.G."/>
            <person name="Roberts D.J."/>
            <person name="Fox G.E."/>
        </authorList>
    </citation>
    <scope>NUCLEOTIDE SEQUENCE [LARGE SCALE GENOMIC DNA]</scope>
    <source>
        <strain evidence="2 3">FB1</strain>
    </source>
</reference>
<evidence type="ECO:0000313" key="3">
    <source>
        <dbReference type="Proteomes" id="UP000216984"/>
    </source>
</evidence>
<evidence type="ECO:0000259" key="1">
    <source>
        <dbReference type="Pfam" id="PF13480"/>
    </source>
</evidence>
<dbReference type="InterPro" id="IPR016181">
    <property type="entry name" value="Acyl_CoA_acyltransferase"/>
</dbReference>